<reference evidence="2" key="1">
    <citation type="thesis" date="2021" institute="BYU ScholarsArchive" country="Provo, UT, USA">
        <title>Applications of and Algorithms for Genome Assembly and Genomic Analyses with an Emphasis on Marine Teleosts.</title>
        <authorList>
            <person name="Pickett B.D."/>
        </authorList>
    </citation>
    <scope>NUCLEOTIDE SEQUENCE</scope>
    <source>
        <strain evidence="2">HI-2016</strain>
    </source>
</reference>
<accession>A0A8T2P4L2</accession>
<evidence type="ECO:0000313" key="3">
    <source>
        <dbReference type="Proteomes" id="UP000824540"/>
    </source>
</evidence>
<dbReference type="InterPro" id="IPR023082">
    <property type="entry name" value="Homeo_prospero_dom"/>
</dbReference>
<evidence type="ECO:0000259" key="1">
    <source>
        <dbReference type="Pfam" id="PF05044"/>
    </source>
</evidence>
<feature type="domain" description="Prospero" evidence="1">
    <location>
        <begin position="1"/>
        <end position="22"/>
    </location>
</feature>
<protein>
    <recommendedName>
        <fullName evidence="1">Prospero domain-containing protein</fullName>
    </recommendedName>
</protein>
<organism evidence="2 3">
    <name type="scientific">Albula glossodonta</name>
    <name type="common">roundjaw bonefish</name>
    <dbReference type="NCBI Taxonomy" id="121402"/>
    <lineage>
        <taxon>Eukaryota</taxon>
        <taxon>Metazoa</taxon>
        <taxon>Chordata</taxon>
        <taxon>Craniata</taxon>
        <taxon>Vertebrata</taxon>
        <taxon>Euteleostomi</taxon>
        <taxon>Actinopterygii</taxon>
        <taxon>Neopterygii</taxon>
        <taxon>Teleostei</taxon>
        <taxon>Albuliformes</taxon>
        <taxon>Albulidae</taxon>
        <taxon>Albula</taxon>
    </lineage>
</organism>
<comment type="caution">
    <text evidence="2">The sequence shown here is derived from an EMBL/GenBank/DDBJ whole genome shotgun (WGS) entry which is preliminary data.</text>
</comment>
<gene>
    <name evidence="2" type="ORF">JZ751_004796</name>
</gene>
<keyword evidence="3" id="KW-1185">Reference proteome</keyword>
<dbReference type="Gene3D" id="1.10.10.500">
    <property type="entry name" value="Homeo-prospero domain"/>
    <property type="match status" value="1"/>
</dbReference>
<dbReference type="Pfam" id="PF05044">
    <property type="entry name" value="HPD"/>
    <property type="match status" value="1"/>
</dbReference>
<dbReference type="EMBL" id="JAFBMS010000013">
    <property type="protein sequence ID" value="KAG9347229.1"/>
    <property type="molecule type" value="Genomic_DNA"/>
</dbReference>
<dbReference type="GO" id="GO:0003677">
    <property type="term" value="F:DNA binding"/>
    <property type="evidence" value="ECO:0007669"/>
    <property type="project" value="InterPro"/>
</dbReference>
<proteinExistence type="predicted"/>
<dbReference type="AlphaFoldDB" id="A0A8T2P4L2"/>
<name>A0A8T2P4L2_9TELE</name>
<dbReference type="InterPro" id="IPR037131">
    <property type="entry name" value="Homeo_prospero_dom_sf"/>
</dbReference>
<evidence type="ECO:0000313" key="2">
    <source>
        <dbReference type="EMBL" id="KAG9347229.1"/>
    </source>
</evidence>
<sequence length="81" mass="9165">MFFYARYPSSNMLKMFFSDVKSFRPHPPTPRCPLAVSVAMGRFWGKNFGLDHRCLPLPPTLHLHINGTCHSGGAMTDNELI</sequence>
<dbReference type="Proteomes" id="UP000824540">
    <property type="component" value="Unassembled WGS sequence"/>
</dbReference>